<evidence type="ECO:0000313" key="3">
    <source>
        <dbReference type="Proteomes" id="UP000262073"/>
    </source>
</evidence>
<dbReference type="SUPFAM" id="SSF75304">
    <property type="entry name" value="Amidase signature (AS) enzymes"/>
    <property type="match status" value="1"/>
</dbReference>
<dbReference type="KEGG" id="salm:D0Y50_07330"/>
<dbReference type="AlphaFoldDB" id="A0A346NKY6"/>
<dbReference type="Proteomes" id="UP000262073">
    <property type="component" value="Chromosome"/>
</dbReference>
<dbReference type="Pfam" id="PF01425">
    <property type="entry name" value="Amidase"/>
    <property type="match status" value="1"/>
</dbReference>
<dbReference type="NCBIfam" id="NF006169">
    <property type="entry name" value="PRK08310.1"/>
    <property type="match status" value="1"/>
</dbReference>
<dbReference type="InterPro" id="IPR020556">
    <property type="entry name" value="Amidase_CS"/>
</dbReference>
<protein>
    <submittedName>
        <fullName evidence="2">Amidase</fullName>
        <ecNumber evidence="2">3.5.1.4</ecNumber>
    </submittedName>
</protein>
<dbReference type="InterPro" id="IPR036928">
    <property type="entry name" value="AS_sf"/>
</dbReference>
<dbReference type="PANTHER" id="PTHR46310:SF7">
    <property type="entry name" value="AMIDASE 1"/>
    <property type="match status" value="1"/>
</dbReference>
<sequence>MKHHAAVSPFISGTTVPFRPAAGTAEPPTQALAAQRLAVKDVFDMAGLPTSAGNPDWLLSHPAPQDTNTSVSRLLNAGARFIGKTITDELAYSLNGQNIHYGTPQNPCTPTRLPGGSSSGSAVAVAAGLADIGLGTDTGGSIRVPASYNGLYGLRPTHGVIPCDNMVALAPSFDTVGWMCKQRPLMRSVAKVLLPYQQAAKKIYRIGVVQELFQASPLALQLNLQLEAWQHAHPALGFEPVSLNLLPTNPGNTFKVLQGAQIALQHQDWLESQKPLLADDIQARLDWCRGIPESQINQAQDAQAKWCKHLAAIFKQYDALVLPTTPGLAPLLATPASSLGEYREALLQHTAIAGLAGLPQLHLPCCNQAGVPHGLSLIGTKNNEFGLLDTADVLME</sequence>
<evidence type="ECO:0000313" key="2">
    <source>
        <dbReference type="EMBL" id="AXR06193.1"/>
    </source>
</evidence>
<dbReference type="RefSeq" id="WP_108566255.1">
    <property type="nucleotide sequence ID" value="NZ_CP031769.1"/>
</dbReference>
<dbReference type="EC" id="3.5.1.4" evidence="2"/>
<keyword evidence="2" id="KW-0378">Hydrolase</keyword>
<dbReference type="Gene3D" id="3.90.1300.10">
    <property type="entry name" value="Amidase signature (AS) domain"/>
    <property type="match status" value="1"/>
</dbReference>
<dbReference type="PANTHER" id="PTHR46310">
    <property type="entry name" value="AMIDASE 1"/>
    <property type="match status" value="1"/>
</dbReference>
<feature type="domain" description="Amidase" evidence="1">
    <location>
        <begin position="37"/>
        <end position="388"/>
    </location>
</feature>
<organism evidence="2 3">
    <name type="scientific">Salinimonas sediminis</name>
    <dbReference type="NCBI Taxonomy" id="2303538"/>
    <lineage>
        <taxon>Bacteria</taxon>
        <taxon>Pseudomonadati</taxon>
        <taxon>Pseudomonadota</taxon>
        <taxon>Gammaproteobacteria</taxon>
        <taxon>Alteromonadales</taxon>
        <taxon>Alteromonadaceae</taxon>
        <taxon>Alteromonas/Salinimonas group</taxon>
        <taxon>Salinimonas</taxon>
    </lineage>
</organism>
<dbReference type="OrthoDB" id="9811471at2"/>
<dbReference type="EMBL" id="CP031769">
    <property type="protein sequence ID" value="AXR06193.1"/>
    <property type="molecule type" value="Genomic_DNA"/>
</dbReference>
<evidence type="ECO:0000259" key="1">
    <source>
        <dbReference type="Pfam" id="PF01425"/>
    </source>
</evidence>
<keyword evidence="3" id="KW-1185">Reference proteome</keyword>
<accession>A0A346NKY6</accession>
<dbReference type="GO" id="GO:0004040">
    <property type="term" value="F:amidase activity"/>
    <property type="evidence" value="ECO:0007669"/>
    <property type="project" value="UniProtKB-EC"/>
</dbReference>
<gene>
    <name evidence="2" type="ORF">D0Y50_07330</name>
</gene>
<name>A0A346NKY6_9ALTE</name>
<proteinExistence type="predicted"/>
<dbReference type="PROSITE" id="PS00571">
    <property type="entry name" value="AMIDASES"/>
    <property type="match status" value="1"/>
</dbReference>
<reference evidence="2 3" key="1">
    <citation type="submission" date="2018-08" db="EMBL/GenBank/DDBJ databases">
        <title>Salinimonas sediminis sp. nov., a piezophilic bacterium isolated from a deep-sea sediment sample from the New Britain Trench.</title>
        <authorList>
            <person name="Cao J."/>
        </authorList>
    </citation>
    <scope>NUCLEOTIDE SEQUENCE [LARGE SCALE GENOMIC DNA]</scope>
    <source>
        <strain evidence="2 3">N102</strain>
    </source>
</reference>
<dbReference type="InterPro" id="IPR023631">
    <property type="entry name" value="Amidase_dom"/>
</dbReference>